<dbReference type="Proteomes" id="UP000693972">
    <property type="component" value="Unassembled WGS sequence"/>
</dbReference>
<organism evidence="2">
    <name type="scientific">Gymnodinialimonas phycosphaerae</name>
    <dbReference type="NCBI Taxonomy" id="2841589"/>
    <lineage>
        <taxon>Bacteria</taxon>
        <taxon>Pseudomonadati</taxon>
        <taxon>Pseudomonadota</taxon>
        <taxon>Alphaproteobacteria</taxon>
        <taxon>Rhodobacterales</taxon>
        <taxon>Paracoccaceae</taxon>
        <taxon>Gymnodinialimonas</taxon>
    </lineage>
</organism>
<feature type="region of interest" description="Disordered" evidence="1">
    <location>
        <begin position="53"/>
        <end position="72"/>
    </location>
</feature>
<dbReference type="EMBL" id="JAIMBW010000001">
    <property type="protein sequence ID" value="MBY4893063.1"/>
    <property type="molecule type" value="Genomic_DNA"/>
</dbReference>
<gene>
    <name evidence="2" type="ORF">KUL25_09835</name>
</gene>
<name>A0A975TYG2_9RHOB</name>
<evidence type="ECO:0000313" key="3">
    <source>
        <dbReference type="Proteomes" id="UP000693972"/>
    </source>
</evidence>
<keyword evidence="3" id="KW-1185">Reference proteome</keyword>
<accession>A0A975TYG2</accession>
<dbReference type="AlphaFoldDB" id="A0A975TYG2"/>
<dbReference type="EMBL" id="CP078073">
    <property type="protein sequence ID" value="QXL89773.1"/>
    <property type="molecule type" value="Genomic_DNA"/>
</dbReference>
<reference evidence="2 3" key="1">
    <citation type="submission" date="2021-07" db="EMBL/GenBank/DDBJ databases">
        <title>Karlodiniumbacter phycospheric gen. nov., sp. nov., a phycosphere bacterium isolated from karlodinium veneficum.</title>
        <authorList>
            <person name="Peng Y."/>
            <person name="Jiang L."/>
            <person name="Lee J."/>
        </authorList>
    </citation>
    <scope>NUCLEOTIDE SEQUENCE</scope>
    <source>
        <strain evidence="2 3">N5</strain>
    </source>
</reference>
<evidence type="ECO:0000313" key="2">
    <source>
        <dbReference type="EMBL" id="QXL89773.1"/>
    </source>
</evidence>
<protein>
    <submittedName>
        <fullName evidence="2">Uncharacterized protein</fullName>
    </submittedName>
</protein>
<evidence type="ECO:0000256" key="1">
    <source>
        <dbReference type="SAM" id="MobiDB-lite"/>
    </source>
</evidence>
<sequence>MLELDGNLPPGALCSAHPGAVSSALKGAHWWHGAEAQMEQDPGTGAVSLWRTYAGGPPAEPTEPNTGNGQIGEVDDLFGLQCRAGIHCGVVAEDGAPDATTATVAVRFYTPPGEDARTLFALNATRAGNYVFLSETGGVLTAKDDQGRASVELACPDRDAPRLAVVSLYGDRLALALGPNRADAHAKEGILGGTASLFIGCRNQRPRLLKTLGAALILDVWLFPGRALLHSGAPADTRALAALKRHHLWAAA</sequence>
<proteinExistence type="predicted"/>
<dbReference type="RefSeq" id="WP_257892796.1">
    <property type="nucleotide sequence ID" value="NZ_JAIMBW010000001.1"/>
</dbReference>